<dbReference type="InterPro" id="IPR010559">
    <property type="entry name" value="Sig_transdc_His_kin_internal"/>
</dbReference>
<reference evidence="3 4" key="1">
    <citation type="submission" date="2024-05" db="EMBL/GenBank/DDBJ databases">
        <authorList>
            <person name="Liu Q."/>
            <person name="Xin Y.-H."/>
        </authorList>
    </citation>
    <scope>NUCLEOTIDE SEQUENCE [LARGE SCALE GENOMIC DNA]</scope>
    <source>
        <strain evidence="3 4">CGMCC 1.10181</strain>
    </source>
</reference>
<dbReference type="SUPFAM" id="SSF55874">
    <property type="entry name" value="ATPase domain of HSP90 chaperone/DNA topoisomerase II/histidine kinase"/>
    <property type="match status" value="1"/>
</dbReference>
<evidence type="ECO:0000313" key="3">
    <source>
        <dbReference type="EMBL" id="MEN2792383.1"/>
    </source>
</evidence>
<feature type="transmembrane region" description="Helical" evidence="1">
    <location>
        <begin position="51"/>
        <end position="71"/>
    </location>
</feature>
<dbReference type="GO" id="GO:0016301">
    <property type="term" value="F:kinase activity"/>
    <property type="evidence" value="ECO:0007669"/>
    <property type="project" value="UniProtKB-KW"/>
</dbReference>
<feature type="transmembrane region" description="Helical" evidence="1">
    <location>
        <begin position="83"/>
        <end position="109"/>
    </location>
</feature>
<dbReference type="Pfam" id="PF06580">
    <property type="entry name" value="His_kinase"/>
    <property type="match status" value="1"/>
</dbReference>
<sequence>MRSDTISAAKPEAIRRGTIWFILLFWVTQFALLTAQSMMMMPEGNNLPYLLPRSCVTMVGIALSIGIAVIGQRFKGRPIRLRIMLAIGLAALGAVIHATSNVAIFSLLLREPKGEEASIFSYMIASVQWFWAYLALSALLLAFWYSLESAERERRIAQLRGIADAAQLRALRYQLNPHFMFNTLNSIAALIARREVEPAELMVENLADFLRACLSLDPQEDIPLDREIDLQALYLAIEAVRFSDRLDVQIDIPDEAKRALVPSLVLQPLIENVVKHVVSTSITPVTLHISASVEDGRLHVCVRNSAGDGSGQGARGTGVGLNNVAARLKARFGEECAFKAGPCEEGGFSVGFAIPWSGAPAP</sequence>
<keyword evidence="4" id="KW-1185">Reference proteome</keyword>
<feature type="domain" description="Signal transduction histidine kinase internal region" evidence="2">
    <location>
        <begin position="166"/>
        <end position="246"/>
    </location>
</feature>
<keyword evidence="3" id="KW-0808">Transferase</keyword>
<dbReference type="PANTHER" id="PTHR34220">
    <property type="entry name" value="SENSOR HISTIDINE KINASE YPDA"/>
    <property type="match status" value="1"/>
</dbReference>
<keyword evidence="1" id="KW-1133">Transmembrane helix</keyword>
<keyword evidence="1" id="KW-0812">Transmembrane</keyword>
<name>A0ABU9Y989_9SPHN</name>
<accession>A0ABU9Y989</accession>
<keyword evidence="3" id="KW-0418">Kinase</keyword>
<evidence type="ECO:0000259" key="2">
    <source>
        <dbReference type="Pfam" id="PF06580"/>
    </source>
</evidence>
<dbReference type="RefSeq" id="WP_343890918.1">
    <property type="nucleotide sequence ID" value="NZ_BAAAEH010000036.1"/>
</dbReference>
<comment type="caution">
    <text evidence="3">The sequence shown here is derived from an EMBL/GenBank/DDBJ whole genome shotgun (WGS) entry which is preliminary data.</text>
</comment>
<dbReference type="InterPro" id="IPR036890">
    <property type="entry name" value="HATPase_C_sf"/>
</dbReference>
<dbReference type="EMBL" id="JBDIME010000027">
    <property type="protein sequence ID" value="MEN2792383.1"/>
    <property type="molecule type" value="Genomic_DNA"/>
</dbReference>
<dbReference type="Proteomes" id="UP001419910">
    <property type="component" value="Unassembled WGS sequence"/>
</dbReference>
<protein>
    <submittedName>
        <fullName evidence="3">Histidine kinase</fullName>
    </submittedName>
</protein>
<dbReference type="Gene3D" id="3.30.565.10">
    <property type="entry name" value="Histidine kinase-like ATPase, C-terminal domain"/>
    <property type="match status" value="1"/>
</dbReference>
<evidence type="ECO:0000313" key="4">
    <source>
        <dbReference type="Proteomes" id="UP001419910"/>
    </source>
</evidence>
<feature type="transmembrane region" description="Helical" evidence="1">
    <location>
        <begin position="20"/>
        <end position="39"/>
    </location>
</feature>
<keyword evidence="1" id="KW-0472">Membrane</keyword>
<dbReference type="PANTHER" id="PTHR34220:SF7">
    <property type="entry name" value="SENSOR HISTIDINE KINASE YPDA"/>
    <property type="match status" value="1"/>
</dbReference>
<organism evidence="3 4">
    <name type="scientific">Sphingomonas oligophenolica</name>
    <dbReference type="NCBI Taxonomy" id="301154"/>
    <lineage>
        <taxon>Bacteria</taxon>
        <taxon>Pseudomonadati</taxon>
        <taxon>Pseudomonadota</taxon>
        <taxon>Alphaproteobacteria</taxon>
        <taxon>Sphingomonadales</taxon>
        <taxon>Sphingomonadaceae</taxon>
        <taxon>Sphingomonas</taxon>
    </lineage>
</organism>
<evidence type="ECO:0000256" key="1">
    <source>
        <dbReference type="SAM" id="Phobius"/>
    </source>
</evidence>
<gene>
    <name evidence="3" type="ORF">ABC974_22320</name>
</gene>
<proteinExistence type="predicted"/>
<feature type="transmembrane region" description="Helical" evidence="1">
    <location>
        <begin position="129"/>
        <end position="147"/>
    </location>
</feature>
<dbReference type="InterPro" id="IPR050640">
    <property type="entry name" value="Bact_2-comp_sensor_kinase"/>
</dbReference>